<evidence type="ECO:0000313" key="6">
    <source>
        <dbReference type="EMBL" id="AWB10350.1"/>
    </source>
</evidence>
<dbReference type="Pfam" id="PF00346">
    <property type="entry name" value="Complex1_49kDa"/>
    <property type="match status" value="2"/>
</dbReference>
<dbReference type="InterPro" id="IPR037232">
    <property type="entry name" value="NADH_quin_OxRdtase_su_C/D-like"/>
</dbReference>
<accession>A0A2R4W0Y1</accession>
<dbReference type="Gene3D" id="3.30.460.80">
    <property type="entry name" value="NADH:ubiquinone oxidoreductase, 30kDa subunit"/>
    <property type="match status" value="1"/>
</dbReference>
<dbReference type="Gene3D" id="1.10.645.10">
    <property type="entry name" value="Cytochrome-c3 Hydrogenase, chain B"/>
    <property type="match status" value="1"/>
</dbReference>
<organism evidence="6 7">
    <name type="scientific">Thermodesulfobium acidiphilum</name>
    <dbReference type="NCBI Taxonomy" id="1794699"/>
    <lineage>
        <taxon>Bacteria</taxon>
        <taxon>Pseudomonadati</taxon>
        <taxon>Thermodesulfobiota</taxon>
        <taxon>Thermodesulfobiia</taxon>
        <taxon>Thermodesulfobiales</taxon>
        <taxon>Thermodesulfobiaceae</taxon>
        <taxon>Thermodesulfobium</taxon>
    </lineage>
</organism>
<evidence type="ECO:0000256" key="3">
    <source>
        <dbReference type="PIRSR" id="PIRSR601501-1"/>
    </source>
</evidence>
<feature type="binding site" evidence="3">
    <location>
        <position position="204"/>
    </location>
    <ligand>
        <name>Ni(2+)</name>
        <dbReference type="ChEBI" id="CHEBI:49786"/>
    </ligand>
</feature>
<protein>
    <submittedName>
        <fullName evidence="6">Ni,Fe-hydrogenase III large subunit</fullName>
    </submittedName>
</protein>
<dbReference type="AlphaFoldDB" id="A0A2R4W0Y1"/>
<sequence length="501" mass="57689">MNYILVTTKKENLDNEIISLRSSGAQLLTIFANDERAISNNFKVYAIFLLKNGDIVELSFFVNPDKPFYESISRYFPSANWLEREIFDTFGIKPIDHPDLRPIVNFPDWPKGIFLMRKDFIDKKVNRGIAKDFNFIPVKGEGIFQVPVGPIHAGIIEPGHFRFFVFGEDMINLQAQLFFTHRGIEKRLEGLSINDALFHIERLCGVSSASHAYAFSKAIENIYDLQTPRYSEFSRIIILELERLYNHIGDIGNICAGVGFHLAVSRGAILKERLQQLNFKYFGHRYLRGIICPGGLNRKILFDDEMFVKLNSIEHELIELFESIKDYELLLDRFVTTGVLPKNIASEMGATGIALRASGINFDTRKDIGYSVYSDLEFNIPFQTEGDVFCRFVQRFEESIESFKIIKQCYEFIKKLDNKAFFTDLPENIRINTGIGFVETPRGTALHWVMLDDFGKIFRIHIRSASHRNWMVLPICIPGNIIPDFPLINKSFELCYSSCDR</sequence>
<dbReference type="GO" id="GO:0016651">
    <property type="term" value="F:oxidoreductase activity, acting on NAD(P)H"/>
    <property type="evidence" value="ECO:0007669"/>
    <property type="project" value="InterPro"/>
</dbReference>
<dbReference type="Proteomes" id="UP000244792">
    <property type="component" value="Chromosome"/>
</dbReference>
<feature type="domain" description="NADH:ubiquinone oxidoreductase 30kDa subunit" evidence="4">
    <location>
        <begin position="7"/>
        <end position="120"/>
    </location>
</feature>
<dbReference type="InterPro" id="IPR052197">
    <property type="entry name" value="ComplexI_49kDa-like"/>
</dbReference>
<evidence type="ECO:0000259" key="5">
    <source>
        <dbReference type="Pfam" id="PF00346"/>
    </source>
</evidence>
<dbReference type="InterPro" id="IPR001135">
    <property type="entry name" value="NADH_Q_OxRdtase_suD"/>
</dbReference>
<dbReference type="SUPFAM" id="SSF143243">
    <property type="entry name" value="Nqo5-like"/>
    <property type="match status" value="1"/>
</dbReference>
<dbReference type="GO" id="GO:0048038">
    <property type="term" value="F:quinone binding"/>
    <property type="evidence" value="ECO:0007669"/>
    <property type="project" value="InterPro"/>
</dbReference>
<dbReference type="EMBL" id="CP020921">
    <property type="protein sequence ID" value="AWB10350.1"/>
    <property type="molecule type" value="Genomic_DNA"/>
</dbReference>
<keyword evidence="3" id="KW-0460">Magnesium</keyword>
<keyword evidence="7" id="KW-1185">Reference proteome</keyword>
<dbReference type="KEGG" id="taci:TDSAC_0997"/>
<dbReference type="SUPFAM" id="SSF56762">
    <property type="entry name" value="HydB/Nqo4-like"/>
    <property type="match status" value="1"/>
</dbReference>
<dbReference type="PANTHER" id="PTHR43485">
    <property type="entry name" value="HYDROGENASE-4 COMPONENT G"/>
    <property type="match status" value="1"/>
</dbReference>
<feature type="binding site" evidence="3">
    <location>
        <position position="185"/>
    </location>
    <ligand>
        <name>Mg(2+)</name>
        <dbReference type="ChEBI" id="CHEBI:18420"/>
    </ligand>
</feature>
<keyword evidence="3" id="KW-0533">Nickel</keyword>
<evidence type="ECO:0000259" key="4">
    <source>
        <dbReference type="Pfam" id="PF00329"/>
    </source>
</evidence>
<feature type="domain" description="NADH-quinone oxidoreductase subunit D" evidence="5">
    <location>
        <begin position="272"/>
        <end position="415"/>
    </location>
</feature>
<dbReference type="RefSeq" id="WP_108309157.1">
    <property type="nucleotide sequence ID" value="NZ_CP020921.1"/>
</dbReference>
<dbReference type="GO" id="GO:0016151">
    <property type="term" value="F:nickel cation binding"/>
    <property type="evidence" value="ECO:0007669"/>
    <property type="project" value="InterPro"/>
</dbReference>
<comment type="cofactor">
    <cofactor evidence="3">
        <name>Ni(2+)</name>
        <dbReference type="ChEBI" id="CHEBI:49786"/>
    </cofactor>
</comment>
<dbReference type="PANTHER" id="PTHR43485:SF1">
    <property type="entry name" value="FORMATE HYDROGENLYASE SUBUNIT 5-RELATED"/>
    <property type="match status" value="1"/>
</dbReference>
<dbReference type="GO" id="GO:0008137">
    <property type="term" value="F:NADH dehydrogenase (ubiquinone) activity"/>
    <property type="evidence" value="ECO:0007669"/>
    <property type="project" value="InterPro"/>
</dbReference>
<gene>
    <name evidence="6" type="ORF">TDSAC_0997</name>
</gene>
<dbReference type="InterPro" id="IPR001268">
    <property type="entry name" value="NADH_UbQ_OxRdtase_30kDa_su"/>
</dbReference>
<evidence type="ECO:0000256" key="2">
    <source>
        <dbReference type="ARBA" id="ARBA00023027"/>
    </source>
</evidence>
<dbReference type="Pfam" id="PF00374">
    <property type="entry name" value="NiFeSe_Hases"/>
    <property type="match status" value="1"/>
</dbReference>
<evidence type="ECO:0000313" key="7">
    <source>
        <dbReference type="Proteomes" id="UP000244792"/>
    </source>
</evidence>
<feature type="domain" description="NADH-quinone oxidoreductase subunit D" evidence="5">
    <location>
        <begin position="435"/>
        <end position="501"/>
    </location>
</feature>
<dbReference type="OrthoDB" id="9801496at2"/>
<dbReference type="Pfam" id="PF00329">
    <property type="entry name" value="Complex1_30kDa"/>
    <property type="match status" value="1"/>
</dbReference>
<dbReference type="InterPro" id="IPR001501">
    <property type="entry name" value="Ni-dep_hyd_lsu"/>
</dbReference>
<dbReference type="GO" id="GO:0051287">
    <property type="term" value="F:NAD binding"/>
    <property type="evidence" value="ECO:0007669"/>
    <property type="project" value="InterPro"/>
</dbReference>
<keyword evidence="3" id="KW-0479">Metal-binding</keyword>
<dbReference type="InterPro" id="IPR029014">
    <property type="entry name" value="NiFe-Hase_large"/>
</dbReference>
<keyword evidence="2" id="KW-0520">NAD</keyword>
<name>A0A2R4W0Y1_THEAF</name>
<keyword evidence="1" id="KW-0560">Oxidoreductase</keyword>
<feature type="binding site" evidence="3">
    <location>
        <position position="462"/>
    </location>
    <ligand>
        <name>Mg(2+)</name>
        <dbReference type="ChEBI" id="CHEBI:18420"/>
    </ligand>
</feature>
<evidence type="ECO:0000256" key="1">
    <source>
        <dbReference type="ARBA" id="ARBA00023002"/>
    </source>
</evidence>
<proteinExistence type="predicted"/>
<reference evidence="6 7" key="1">
    <citation type="submission" date="2017-04" db="EMBL/GenBank/DDBJ databases">
        <title>Genomic insights into metabolism of Thermodesulfobium acidiphilum.</title>
        <authorList>
            <person name="Toshchakov S.V."/>
            <person name="Frolov E.N."/>
            <person name="Kublanov I.V."/>
            <person name="Samarov N.I."/>
            <person name="Novikov A."/>
            <person name="Lebedinsky A.V."/>
            <person name="Bonch-Osmolovskaya E.A."/>
            <person name="Chernyh N.A."/>
        </authorList>
    </citation>
    <scope>NUCLEOTIDE SEQUENCE [LARGE SCALE GENOMIC DNA]</scope>
    <source>
        <strain evidence="6 7">3127-1</strain>
    </source>
</reference>